<evidence type="ECO:0000259" key="1">
    <source>
        <dbReference type="Pfam" id="PF01370"/>
    </source>
</evidence>
<dbReference type="InterPro" id="IPR036291">
    <property type="entry name" value="NAD(P)-bd_dom_sf"/>
</dbReference>
<keyword evidence="5" id="KW-1185">Reference proteome</keyword>
<keyword evidence="3" id="KW-0560">Oxidoreductase</keyword>
<reference evidence="3 5" key="2">
    <citation type="submission" date="2021-03" db="EMBL/GenBank/DDBJ databases">
        <title>Genomic Encyclopedia of Type Strains, Phase IV (KMG-IV): sequencing the most valuable type-strain genomes for metagenomic binning, comparative biology and taxonomic classification.</title>
        <authorList>
            <person name="Goeker M."/>
        </authorList>
    </citation>
    <scope>NUCLEOTIDE SEQUENCE [LARGE SCALE GENOMIC DNA]</scope>
    <source>
        <strain evidence="3 5">DSM 40499</strain>
    </source>
</reference>
<dbReference type="RefSeq" id="WP_067316344.1">
    <property type="nucleotide sequence ID" value="NZ_CP016279.1"/>
</dbReference>
<dbReference type="SUPFAM" id="SSF51735">
    <property type="entry name" value="NAD(P)-binding Rossmann-fold domains"/>
    <property type="match status" value="1"/>
</dbReference>
<sequence>MSQNMVIFGGTGFVGRHICAALNDDVTVVGRSRPHDLPMGAKFVAMDVARSGPESIAELLRAESPRVVVNAAGEVWGGDEERMVRSNVTLVEHLLAALAAVGGRIRLVHLGSVHEYGAIAQGTRIDERTETVPASAYGRTKLQATNAVLDATRGGRVSGMVLRVSNVIGPGLSPVSLPGATTARLRAALGTGEPAVLTLVSRPEHRDFLDVRDLVAAVLAAGESAVEGVVNIARGESVDIRTMVDALVAISGVPTEIVTDGEPAWPVRGSDGRQRYDVTAARTLLGWTPRRNLEEMLRSLWEAALTAH</sequence>
<dbReference type="Pfam" id="PF01370">
    <property type="entry name" value="Epimerase"/>
    <property type="match status" value="1"/>
</dbReference>
<dbReference type="KEGG" id="sgs:AVL59_46075"/>
<dbReference type="EMBL" id="JAGGLP010000007">
    <property type="protein sequence ID" value="MBP2051147.1"/>
    <property type="molecule type" value="Genomic_DNA"/>
</dbReference>
<dbReference type="InterPro" id="IPR050177">
    <property type="entry name" value="Lipid_A_modif_metabolic_enz"/>
</dbReference>
<feature type="domain" description="NAD-dependent epimerase/dehydratase" evidence="1">
    <location>
        <begin position="6"/>
        <end position="233"/>
    </location>
</feature>
<dbReference type="PANTHER" id="PTHR43245:SF13">
    <property type="entry name" value="UDP-D-APIOSE_UDP-D-XYLOSE SYNTHASE 2"/>
    <property type="match status" value="1"/>
</dbReference>
<proteinExistence type="predicted"/>
<dbReference type="Proteomes" id="UP000092659">
    <property type="component" value="Chromosome"/>
</dbReference>
<dbReference type="EC" id="1.1.1.344" evidence="3"/>
<evidence type="ECO:0000313" key="4">
    <source>
        <dbReference type="Proteomes" id="UP000092659"/>
    </source>
</evidence>
<dbReference type="EMBL" id="CP016279">
    <property type="protein sequence ID" value="ANP56004.1"/>
    <property type="molecule type" value="Genomic_DNA"/>
</dbReference>
<evidence type="ECO:0000313" key="5">
    <source>
        <dbReference type="Proteomes" id="UP001519309"/>
    </source>
</evidence>
<protein>
    <submittedName>
        <fullName evidence="3">dTDP-6-deoxy-L-talose 4-dehydrogenase [NAD(P)+]</fullName>
        <ecNumber evidence="3">1.1.1.344</ecNumber>
    </submittedName>
</protein>
<reference evidence="2 4" key="1">
    <citation type="submission" date="2016-06" db="EMBL/GenBank/DDBJ databases">
        <title>Complete genome sequence of Streptomyces griseochromogenes ATCC 14511, the Blasticidin S producer.</title>
        <authorList>
            <person name="Wu L."/>
        </authorList>
    </citation>
    <scope>NUCLEOTIDE SEQUENCE [LARGE SCALE GENOMIC DNA]</scope>
    <source>
        <strain evidence="2 4">ATCC 14511</strain>
    </source>
</reference>
<dbReference type="STRING" id="68214.AVL59_46075"/>
<evidence type="ECO:0000313" key="2">
    <source>
        <dbReference type="EMBL" id="ANP56004.1"/>
    </source>
</evidence>
<dbReference type="InterPro" id="IPR001509">
    <property type="entry name" value="Epimerase_deHydtase"/>
</dbReference>
<dbReference type="OrthoDB" id="4559195at2"/>
<gene>
    <name evidence="2" type="ORF">AVL59_46075</name>
    <name evidence="3" type="ORF">J2Z21_004097</name>
</gene>
<dbReference type="GO" id="GO:0016491">
    <property type="term" value="F:oxidoreductase activity"/>
    <property type="evidence" value="ECO:0007669"/>
    <property type="project" value="UniProtKB-KW"/>
</dbReference>
<dbReference type="Proteomes" id="UP001519309">
    <property type="component" value="Unassembled WGS sequence"/>
</dbReference>
<dbReference type="AlphaFoldDB" id="A0A1B1BAY5"/>
<organism evidence="2 4">
    <name type="scientific">Streptomyces griseochromogenes</name>
    <dbReference type="NCBI Taxonomy" id="68214"/>
    <lineage>
        <taxon>Bacteria</taxon>
        <taxon>Bacillati</taxon>
        <taxon>Actinomycetota</taxon>
        <taxon>Actinomycetes</taxon>
        <taxon>Kitasatosporales</taxon>
        <taxon>Streptomycetaceae</taxon>
        <taxon>Streptomyces</taxon>
    </lineage>
</organism>
<accession>A0A1B1BAY5</accession>
<name>A0A1B1BAY5_9ACTN</name>
<dbReference type="PANTHER" id="PTHR43245">
    <property type="entry name" value="BIFUNCTIONAL POLYMYXIN RESISTANCE PROTEIN ARNA"/>
    <property type="match status" value="1"/>
</dbReference>
<evidence type="ECO:0000313" key="3">
    <source>
        <dbReference type="EMBL" id="MBP2051147.1"/>
    </source>
</evidence>
<dbReference type="Gene3D" id="3.40.50.720">
    <property type="entry name" value="NAD(P)-binding Rossmann-like Domain"/>
    <property type="match status" value="1"/>
</dbReference>